<dbReference type="PANTHER" id="PTHR10910">
    <property type="entry name" value="EUKARYOTE SPECIFIC DSRNA BINDING PROTEIN"/>
    <property type="match status" value="1"/>
</dbReference>
<keyword evidence="3" id="KW-1185">Reference proteome</keyword>
<dbReference type="PANTHER" id="PTHR10910:SF62">
    <property type="entry name" value="AT07585P-RELATED"/>
    <property type="match status" value="1"/>
</dbReference>
<organism evidence="2 3">
    <name type="scientific">Mucor flavus</name>
    <dbReference type="NCBI Taxonomy" id="439312"/>
    <lineage>
        <taxon>Eukaryota</taxon>
        <taxon>Fungi</taxon>
        <taxon>Fungi incertae sedis</taxon>
        <taxon>Mucoromycota</taxon>
        <taxon>Mucoromycotina</taxon>
        <taxon>Mucoromycetes</taxon>
        <taxon>Mucorales</taxon>
        <taxon>Mucorineae</taxon>
        <taxon>Mucoraceae</taxon>
        <taxon>Mucor</taxon>
    </lineage>
</organism>
<dbReference type="SMART" id="SM00552">
    <property type="entry name" value="ADEAMc"/>
    <property type="match status" value="1"/>
</dbReference>
<gene>
    <name evidence="2" type="ORF">MFLAVUS_010540</name>
</gene>
<dbReference type="Pfam" id="PF02137">
    <property type="entry name" value="A_deamin"/>
    <property type="match status" value="1"/>
</dbReference>
<dbReference type="InterPro" id="IPR002466">
    <property type="entry name" value="A_deamin"/>
</dbReference>
<name>A0ABP9ZD18_9FUNG</name>
<protein>
    <recommendedName>
        <fullName evidence="1">A to I editase domain-containing protein</fullName>
    </recommendedName>
</protein>
<feature type="domain" description="A to I editase" evidence="1">
    <location>
        <begin position="52"/>
        <end position="403"/>
    </location>
</feature>
<dbReference type="PROSITE" id="PS50141">
    <property type="entry name" value="A_DEAMIN_EDITASE"/>
    <property type="match status" value="1"/>
</dbReference>
<sequence>MSKNVDIVQAVLKKYRSLSKGGKPLVHEKKAEWTVLASIVMIDDKQEIQVVSIGTGLKCLPFSKICKTGDVLNDSHAEIIARRGFIKYLLAQAKIAKCGSNVPCPFYFKDGILIQRTGYSFHMYISQSPCGDASMSALAQVQTPKSLTSFESGSNKKRKSIEPFLIENIYANKRQKMMNEEPHLFQRGRFKFDDIGILRTKPGRLDSEPTLCMSCSDKLARWNVLGLQSALLSSLYNPVYLDSIIVGDMFDKEALERALYKRMDTIKDQLSLPYKLNQPIISSTDIIFESSKTWLESTNKYENIISCSTSLCWITGMPLKPEVFVNGRKQGAPKGKPTNAKTRPSICKKSLLTDVSELIDFDKGLDYHQLKETQSVNYQTAKRILLDNVFQNWIQTPEEYEHFSL</sequence>
<accession>A0ABP9ZD18</accession>
<dbReference type="Proteomes" id="UP001473302">
    <property type="component" value="Unassembled WGS sequence"/>
</dbReference>
<reference evidence="2 3" key="1">
    <citation type="submission" date="2024-04" db="EMBL/GenBank/DDBJ databases">
        <title>genome sequences of Mucor flavus KT1a and Helicostylum pulchrum KT1b strains isolated from the surface of a dry-aged beef.</title>
        <authorList>
            <person name="Toyotome T."/>
            <person name="Hosono M."/>
            <person name="Torimaru M."/>
            <person name="Fukuda K."/>
            <person name="Mikami N."/>
        </authorList>
    </citation>
    <scope>NUCLEOTIDE SEQUENCE [LARGE SCALE GENOMIC DNA]</scope>
    <source>
        <strain evidence="2 3">KT1a</strain>
    </source>
</reference>
<comment type="caution">
    <text evidence="2">The sequence shown here is derived from an EMBL/GenBank/DDBJ whole genome shotgun (WGS) entry which is preliminary data.</text>
</comment>
<evidence type="ECO:0000313" key="2">
    <source>
        <dbReference type="EMBL" id="GAA5817005.1"/>
    </source>
</evidence>
<proteinExistence type="predicted"/>
<dbReference type="EMBL" id="BAABUK010000037">
    <property type="protein sequence ID" value="GAA5817005.1"/>
    <property type="molecule type" value="Genomic_DNA"/>
</dbReference>
<evidence type="ECO:0000259" key="1">
    <source>
        <dbReference type="PROSITE" id="PS50141"/>
    </source>
</evidence>
<evidence type="ECO:0000313" key="3">
    <source>
        <dbReference type="Proteomes" id="UP001473302"/>
    </source>
</evidence>